<dbReference type="Gene3D" id="3.30.70.2970">
    <property type="entry name" value="Protein of unknown function (DUF541), domain 2"/>
    <property type="match status" value="1"/>
</dbReference>
<protein>
    <submittedName>
        <fullName evidence="1">DUF541 domain-containing protein</fullName>
    </submittedName>
</protein>
<evidence type="ECO:0000313" key="2">
    <source>
        <dbReference type="Proteomes" id="UP000295636"/>
    </source>
</evidence>
<name>A0A4R5KC71_9BACL</name>
<dbReference type="Gene3D" id="3.30.110.170">
    <property type="entry name" value="Protein of unknown function (DUF541), domain 1"/>
    <property type="match status" value="1"/>
</dbReference>
<dbReference type="InterPro" id="IPR007497">
    <property type="entry name" value="SIMPL/DUF541"/>
</dbReference>
<evidence type="ECO:0000313" key="1">
    <source>
        <dbReference type="EMBL" id="TDF92821.1"/>
    </source>
</evidence>
<dbReference type="Pfam" id="PF04402">
    <property type="entry name" value="SIMPL"/>
    <property type="match status" value="1"/>
</dbReference>
<dbReference type="EMBL" id="SMRT01000019">
    <property type="protein sequence ID" value="TDF92821.1"/>
    <property type="molecule type" value="Genomic_DNA"/>
</dbReference>
<comment type="caution">
    <text evidence="1">The sequence shown here is derived from an EMBL/GenBank/DDBJ whole genome shotgun (WGS) entry which is preliminary data.</text>
</comment>
<sequence length="216" mass="23335">MNTSYTQRAACKIEVTGEGTVSAAPDQAIAELGAVTENISLTAAQKENAQTVSSIINSLLELGIPKKQIQTVQYRIDTEYSYEDGKQTFRGYKVTHMLQVTIDKIEQTGIIIDTAVNHGANTVSGIQFIATHRNVYYNQALSLAVKNAESKAMTIAKTIGAGIAKIPCEVQEIAPSLEPVPYQAKLYSQTAATPVQPGELKFTASVRVQYNLVPEG</sequence>
<reference evidence="1 2" key="1">
    <citation type="submission" date="2019-03" db="EMBL/GenBank/DDBJ databases">
        <title>This is whole genome sequence of Paenibacillus sp MS74 strain.</title>
        <authorList>
            <person name="Trinh H.N."/>
        </authorList>
    </citation>
    <scope>NUCLEOTIDE SEQUENCE [LARGE SCALE GENOMIC DNA]</scope>
    <source>
        <strain evidence="1 2">MS74</strain>
    </source>
</reference>
<dbReference type="PANTHER" id="PTHR34387:SF1">
    <property type="entry name" value="PERIPLASMIC IMMUNOGENIC PROTEIN"/>
    <property type="match status" value="1"/>
</dbReference>
<proteinExistence type="predicted"/>
<dbReference type="Proteomes" id="UP000295636">
    <property type="component" value="Unassembled WGS sequence"/>
</dbReference>
<dbReference type="OrthoDB" id="9785192at2"/>
<accession>A0A4R5KC71</accession>
<dbReference type="PANTHER" id="PTHR34387">
    <property type="entry name" value="SLR1258 PROTEIN"/>
    <property type="match status" value="1"/>
</dbReference>
<dbReference type="InterPro" id="IPR052022">
    <property type="entry name" value="26kDa_periplasmic_antigen"/>
</dbReference>
<dbReference type="AlphaFoldDB" id="A0A4R5KC71"/>
<gene>
    <name evidence="1" type="ORF">E1757_28980</name>
</gene>
<organism evidence="1 2">
    <name type="scientific">Paenibacillus piri</name>
    <dbReference type="NCBI Taxonomy" id="2547395"/>
    <lineage>
        <taxon>Bacteria</taxon>
        <taxon>Bacillati</taxon>
        <taxon>Bacillota</taxon>
        <taxon>Bacilli</taxon>
        <taxon>Bacillales</taxon>
        <taxon>Paenibacillaceae</taxon>
        <taxon>Paenibacillus</taxon>
    </lineage>
</organism>
<dbReference type="GO" id="GO:0006974">
    <property type="term" value="P:DNA damage response"/>
    <property type="evidence" value="ECO:0007669"/>
    <property type="project" value="TreeGrafter"/>
</dbReference>
<keyword evidence="2" id="KW-1185">Reference proteome</keyword>